<comment type="function">
    <text evidence="5">Catalyzes the reversible transfer of the terminal phosphate group between ATP and AMP. Plays an important role in cellular energy homeostasis and in adenine nucleotide metabolism.</text>
</comment>
<dbReference type="GO" id="GO:0004017">
    <property type="term" value="F:AMP kinase activity"/>
    <property type="evidence" value="ECO:0007669"/>
    <property type="project" value="UniProtKB-UniRule"/>
</dbReference>
<dbReference type="GO" id="GO:0005524">
    <property type="term" value="F:ATP binding"/>
    <property type="evidence" value="ECO:0007669"/>
    <property type="project" value="UniProtKB-UniRule"/>
</dbReference>
<dbReference type="EC" id="2.7.4.3" evidence="5 7"/>
<evidence type="ECO:0000313" key="10">
    <source>
        <dbReference type="Proteomes" id="UP000219327"/>
    </source>
</evidence>
<feature type="region of interest" description="NMP" evidence="5">
    <location>
        <begin position="30"/>
        <end position="59"/>
    </location>
</feature>
<dbReference type="InterPro" id="IPR000850">
    <property type="entry name" value="Adenylat/UMP-CMP_kin"/>
</dbReference>
<dbReference type="NCBIfam" id="NF001379">
    <property type="entry name" value="PRK00279.1-1"/>
    <property type="match status" value="1"/>
</dbReference>
<dbReference type="SUPFAM" id="SSF52540">
    <property type="entry name" value="P-loop containing nucleoside triphosphate hydrolases"/>
    <property type="match status" value="1"/>
</dbReference>
<dbReference type="UniPathway" id="UPA00588">
    <property type="reaction ID" value="UER00649"/>
</dbReference>
<evidence type="ECO:0000313" key="9">
    <source>
        <dbReference type="EMBL" id="PDH41267.1"/>
    </source>
</evidence>
<reference evidence="9 10" key="1">
    <citation type="submission" date="2017-08" db="EMBL/GenBank/DDBJ databases">
        <title>Fine stratification of microbial communities through a metagenomic profile of the photic zone.</title>
        <authorList>
            <person name="Haro-Moreno J.M."/>
            <person name="Lopez-Perez M."/>
            <person name="De La Torre J."/>
            <person name="Picazo A."/>
            <person name="Camacho A."/>
            <person name="Rodriguez-Valera F."/>
        </authorList>
    </citation>
    <scope>NUCLEOTIDE SEQUENCE [LARGE SCALE GENOMIC DNA]</scope>
    <source>
        <strain evidence="9">MED-G24</strain>
    </source>
</reference>
<dbReference type="NCBIfam" id="TIGR01351">
    <property type="entry name" value="adk"/>
    <property type="match status" value="1"/>
</dbReference>
<comment type="subunit">
    <text evidence="5 7">Monomer.</text>
</comment>
<dbReference type="Gene3D" id="3.40.50.300">
    <property type="entry name" value="P-loop containing nucleotide triphosphate hydrolases"/>
    <property type="match status" value="1"/>
</dbReference>
<keyword evidence="4 5" id="KW-0418">Kinase</keyword>
<evidence type="ECO:0000256" key="7">
    <source>
        <dbReference type="RuleBase" id="RU003331"/>
    </source>
</evidence>
<sequence>MKLILLGPPGAGKGTQAQFIVDQYGIPQVSTGDMLREAVKSGSELGNRVKSVMDAGDLVTDEIIIELVQERITQPDCAKGFLFDGFPRTIPQAQALVDAGIDIDGVVEIQVPDDEIISRLAGRRVHPSSGRIYHVTHNPPKVTGKDDVTGEDLIQRDDDKEETIKNRLDVYRDQTQPLVSFYSGMSNNGGGRPAYCAVDGVGDTEDIKAQVEAALNGING</sequence>
<evidence type="ECO:0000256" key="5">
    <source>
        <dbReference type="HAMAP-Rule" id="MF_00235"/>
    </source>
</evidence>
<feature type="binding site" evidence="5">
    <location>
        <position position="36"/>
    </location>
    <ligand>
        <name>AMP</name>
        <dbReference type="ChEBI" id="CHEBI:456215"/>
    </ligand>
</feature>
<feature type="binding site" evidence="5">
    <location>
        <position position="167"/>
    </location>
    <ligand>
        <name>AMP</name>
        <dbReference type="ChEBI" id="CHEBI:456215"/>
    </ligand>
</feature>
<protein>
    <recommendedName>
        <fullName evidence="5 7">Adenylate kinase</fullName>
        <shortName evidence="5">AK</shortName>
        <ecNumber evidence="5 7">2.7.4.3</ecNumber>
    </recommendedName>
    <alternativeName>
        <fullName evidence="5">ATP-AMP transphosphorylase</fullName>
    </alternativeName>
    <alternativeName>
        <fullName evidence="5">ATP:AMP phosphotransferase</fullName>
    </alternativeName>
    <alternativeName>
        <fullName evidence="5">Adenylate monophosphate kinase</fullName>
    </alternativeName>
</protein>
<evidence type="ECO:0000256" key="2">
    <source>
        <dbReference type="ARBA" id="ARBA00022727"/>
    </source>
</evidence>
<feature type="domain" description="Adenylate kinase active site lid" evidence="8">
    <location>
        <begin position="123"/>
        <end position="158"/>
    </location>
</feature>
<keyword evidence="5 7" id="KW-0067">ATP-binding</keyword>
<feature type="binding site" evidence="5">
    <location>
        <begin position="85"/>
        <end position="88"/>
    </location>
    <ligand>
        <name>AMP</name>
        <dbReference type="ChEBI" id="CHEBI:456215"/>
    </ligand>
</feature>
<comment type="domain">
    <text evidence="5">Consists of three domains, a large central CORE domain and two small peripheral domains, NMPbind and LID, which undergo movements during catalysis. The LID domain closes over the site of phosphoryl transfer upon ATP binding. Assembling and dissambling the active center during each catalytic cycle provides an effective means to prevent ATP hydrolysis.</text>
</comment>
<dbReference type="Pfam" id="PF00406">
    <property type="entry name" value="ADK"/>
    <property type="match status" value="1"/>
</dbReference>
<accession>A0A2A5WYG5</accession>
<dbReference type="GO" id="GO:0044209">
    <property type="term" value="P:AMP salvage"/>
    <property type="evidence" value="ECO:0007669"/>
    <property type="project" value="UniProtKB-UniRule"/>
</dbReference>
<keyword evidence="2 5" id="KW-0545">Nucleotide biosynthesis</keyword>
<dbReference type="InterPro" id="IPR033690">
    <property type="entry name" value="Adenylat_kinase_CS"/>
</dbReference>
<feature type="binding site" evidence="5">
    <location>
        <begin position="57"/>
        <end position="59"/>
    </location>
    <ligand>
        <name>AMP</name>
        <dbReference type="ChEBI" id="CHEBI:456215"/>
    </ligand>
</feature>
<dbReference type="InterPro" id="IPR027417">
    <property type="entry name" value="P-loop_NTPase"/>
</dbReference>
<comment type="caution">
    <text evidence="9">The sequence shown here is derived from an EMBL/GenBank/DDBJ whole genome shotgun (WGS) entry which is preliminary data.</text>
</comment>
<evidence type="ECO:0000256" key="3">
    <source>
        <dbReference type="ARBA" id="ARBA00022741"/>
    </source>
</evidence>
<evidence type="ECO:0000256" key="6">
    <source>
        <dbReference type="RuleBase" id="RU003330"/>
    </source>
</evidence>
<comment type="pathway">
    <text evidence="5">Purine metabolism; AMP biosynthesis via salvage pathway; AMP from ADP: step 1/1.</text>
</comment>
<feature type="binding site" evidence="5">
    <location>
        <begin position="132"/>
        <end position="133"/>
    </location>
    <ligand>
        <name>ATP</name>
        <dbReference type="ChEBI" id="CHEBI:30616"/>
    </ligand>
</feature>
<dbReference type="Proteomes" id="UP000219327">
    <property type="component" value="Unassembled WGS sequence"/>
</dbReference>
<comment type="subcellular location">
    <subcellularLocation>
        <location evidence="5 7">Cytoplasm</location>
    </subcellularLocation>
</comment>
<feature type="binding site" evidence="5">
    <location>
        <position position="92"/>
    </location>
    <ligand>
        <name>AMP</name>
        <dbReference type="ChEBI" id="CHEBI:456215"/>
    </ligand>
</feature>
<comment type="catalytic activity">
    <reaction evidence="5 7">
        <text>AMP + ATP = 2 ADP</text>
        <dbReference type="Rhea" id="RHEA:12973"/>
        <dbReference type="ChEBI" id="CHEBI:30616"/>
        <dbReference type="ChEBI" id="CHEBI:456215"/>
        <dbReference type="ChEBI" id="CHEBI:456216"/>
        <dbReference type="EC" id="2.7.4.3"/>
    </reaction>
</comment>
<comment type="similarity">
    <text evidence="5 6">Belongs to the adenylate kinase family.</text>
</comment>
<feature type="binding site" evidence="5">
    <location>
        <position position="31"/>
    </location>
    <ligand>
        <name>AMP</name>
        <dbReference type="ChEBI" id="CHEBI:456215"/>
    </ligand>
</feature>
<evidence type="ECO:0000256" key="4">
    <source>
        <dbReference type="ARBA" id="ARBA00022777"/>
    </source>
</evidence>
<feature type="binding site" evidence="5">
    <location>
        <position position="156"/>
    </location>
    <ligand>
        <name>AMP</name>
        <dbReference type="ChEBI" id="CHEBI:456215"/>
    </ligand>
</feature>
<proteinExistence type="inferred from homology"/>
<feature type="binding site" evidence="5">
    <location>
        <position position="202"/>
    </location>
    <ligand>
        <name>ATP</name>
        <dbReference type="ChEBI" id="CHEBI:30616"/>
    </ligand>
</feature>
<name>A0A2A5WYG5_9GAMM</name>
<dbReference type="InterPro" id="IPR006259">
    <property type="entry name" value="Adenyl_kin_sub"/>
</dbReference>
<evidence type="ECO:0000259" key="8">
    <source>
        <dbReference type="Pfam" id="PF05191"/>
    </source>
</evidence>
<dbReference type="PRINTS" id="PR00094">
    <property type="entry name" value="ADENYLTKNASE"/>
</dbReference>
<dbReference type="PANTHER" id="PTHR23359">
    <property type="entry name" value="NUCLEOTIDE KINASE"/>
    <property type="match status" value="1"/>
</dbReference>
<keyword evidence="5" id="KW-0963">Cytoplasm</keyword>
<dbReference type="FunFam" id="3.40.50.300:FF:000106">
    <property type="entry name" value="Adenylate kinase mitochondrial"/>
    <property type="match status" value="1"/>
</dbReference>
<dbReference type="EMBL" id="NTKD01000005">
    <property type="protein sequence ID" value="PDH41267.1"/>
    <property type="molecule type" value="Genomic_DNA"/>
</dbReference>
<keyword evidence="1 5" id="KW-0808">Transferase</keyword>
<comment type="caution">
    <text evidence="5">Lacks conserved residue(s) required for the propagation of feature annotation.</text>
</comment>
<gene>
    <name evidence="5" type="primary">adk</name>
    <name evidence="9" type="ORF">CNE99_01890</name>
</gene>
<dbReference type="PROSITE" id="PS00113">
    <property type="entry name" value="ADENYLATE_KINASE"/>
    <property type="match status" value="1"/>
</dbReference>
<dbReference type="InterPro" id="IPR007862">
    <property type="entry name" value="Adenylate_kinase_lid-dom"/>
</dbReference>
<dbReference type="NCBIfam" id="NF001380">
    <property type="entry name" value="PRK00279.1-2"/>
    <property type="match status" value="1"/>
</dbReference>
<feature type="binding site" evidence="5">
    <location>
        <position position="123"/>
    </location>
    <ligand>
        <name>ATP</name>
        <dbReference type="ChEBI" id="CHEBI:30616"/>
    </ligand>
</feature>
<dbReference type="NCBIfam" id="NF001381">
    <property type="entry name" value="PRK00279.1-3"/>
    <property type="match status" value="1"/>
</dbReference>
<dbReference type="GO" id="GO:0005737">
    <property type="term" value="C:cytoplasm"/>
    <property type="evidence" value="ECO:0007669"/>
    <property type="project" value="UniProtKB-SubCell"/>
</dbReference>
<keyword evidence="3 5" id="KW-0547">Nucleotide-binding</keyword>
<dbReference type="Pfam" id="PF05191">
    <property type="entry name" value="ADK_lid"/>
    <property type="match status" value="1"/>
</dbReference>
<organism evidence="9 10">
    <name type="scientific">OM182 bacterium MED-G24</name>
    <dbReference type="NCBI Taxonomy" id="1986255"/>
    <lineage>
        <taxon>Bacteria</taxon>
        <taxon>Pseudomonadati</taxon>
        <taxon>Pseudomonadota</taxon>
        <taxon>Gammaproteobacteria</taxon>
        <taxon>OMG group</taxon>
        <taxon>OM182 clade</taxon>
    </lineage>
</organism>
<dbReference type="CDD" id="cd01428">
    <property type="entry name" value="ADK"/>
    <property type="match status" value="1"/>
</dbReference>
<dbReference type="HAMAP" id="MF_00235">
    <property type="entry name" value="Adenylate_kinase_Adk"/>
    <property type="match status" value="1"/>
</dbReference>
<dbReference type="AlphaFoldDB" id="A0A2A5WYG5"/>
<evidence type="ECO:0000256" key="1">
    <source>
        <dbReference type="ARBA" id="ARBA00022679"/>
    </source>
</evidence>
<dbReference type="NCBIfam" id="NF011100">
    <property type="entry name" value="PRK14527.1"/>
    <property type="match status" value="1"/>
</dbReference>
<feature type="binding site" evidence="5">
    <location>
        <begin position="10"/>
        <end position="15"/>
    </location>
    <ligand>
        <name>ATP</name>
        <dbReference type="ChEBI" id="CHEBI:30616"/>
    </ligand>
</feature>
<feature type="region of interest" description="LID" evidence="5">
    <location>
        <begin position="122"/>
        <end position="159"/>
    </location>
</feature>